<organism evidence="4">
    <name type="scientific">Chromera velia CCMP2878</name>
    <dbReference type="NCBI Taxonomy" id="1169474"/>
    <lineage>
        <taxon>Eukaryota</taxon>
        <taxon>Sar</taxon>
        <taxon>Alveolata</taxon>
        <taxon>Colpodellida</taxon>
        <taxon>Chromeraceae</taxon>
        <taxon>Chromera</taxon>
    </lineage>
</organism>
<dbReference type="InterPro" id="IPR010679">
    <property type="entry name" value="DUF1254"/>
</dbReference>
<feature type="region of interest" description="Disordered" evidence="1">
    <location>
        <begin position="1"/>
        <end position="20"/>
    </location>
</feature>
<dbReference type="EMBL" id="CDMZ01004134">
    <property type="protein sequence ID" value="CEM48749.1"/>
    <property type="molecule type" value="Genomic_DNA"/>
</dbReference>
<name>A0A0G4HW96_9ALVE</name>
<gene>
    <name evidence="4" type="ORF">Cvel_1440</name>
</gene>
<dbReference type="PANTHER" id="PTHR36509:SF3">
    <property type="entry name" value="SIGNAL PEPTIDE PROTEIN"/>
    <property type="match status" value="1"/>
</dbReference>
<proteinExistence type="predicted"/>
<dbReference type="InterPro" id="IPR037049">
    <property type="entry name" value="DUF1214_C_sf"/>
</dbReference>
<dbReference type="Gene3D" id="2.60.40.1610">
    <property type="entry name" value="Domain of unknown function DUF1254"/>
    <property type="match status" value="1"/>
</dbReference>
<dbReference type="PANTHER" id="PTHR36509">
    <property type="entry name" value="BLL3101 PROTEIN"/>
    <property type="match status" value="1"/>
</dbReference>
<dbReference type="Gene3D" id="2.60.120.600">
    <property type="entry name" value="Domain of unknown function DUF1214, C-terminal domain"/>
    <property type="match status" value="1"/>
</dbReference>
<dbReference type="VEuPathDB" id="CryptoDB:Cvel_1440"/>
<evidence type="ECO:0000313" key="4">
    <source>
        <dbReference type="EMBL" id="CEM48749.1"/>
    </source>
</evidence>
<dbReference type="SUPFAM" id="SSF160935">
    <property type="entry name" value="VPA0735-like"/>
    <property type="match status" value="1"/>
</dbReference>
<dbReference type="InterPro" id="IPR010621">
    <property type="entry name" value="DUF1214"/>
</dbReference>
<evidence type="ECO:0000259" key="2">
    <source>
        <dbReference type="Pfam" id="PF06742"/>
    </source>
</evidence>
<evidence type="ECO:0008006" key="5">
    <source>
        <dbReference type="Google" id="ProtNLM"/>
    </source>
</evidence>
<sequence>MPSPMHSPPPPPPGVGTPDEVETRLGTLKLRDGVPDASTAEKVYENLDFQRGVQAFLSTIQVASMFALRRGITSFGPPNKSVLLFEDLMDTNSLWLTANTDSVYCAMWLDLSEGPMMIRTPPSVLGFINTFWFKYVTDFGNCGPDQGKGGCYLVLPPDYKGNVEDVLGPDHSCWVVQSPTYSNWCLFRGFLVKGSTETAVENAKKNFRCYPFRNASTPSSWPEMQFVNASGTVHNTIHSMDFEFFEEVNTVVQEEPPEGCDPEILGLLRSIGIEKGKPFAPDARMKKILIEAAAVGSVTARAVLTHPRGDKFLVYPDTKSSWTRPFVGGSHEFLDGATGARLLDARTMFHFYATGITPAMVRPPTGTGSAYACAFLDSEKNPFRGDKHYRLHLPPNIPAKNFWSVCVYDNQTRSMLPTPSKKPAVGSQKPDLKVNADGSVDVFFGPSVKEGMEASNWVQTLADRGWNSIFRLYGPLEPWYEQTWRPSEIVPLP</sequence>
<dbReference type="Pfam" id="PF06863">
    <property type="entry name" value="DUF1254"/>
    <property type="match status" value="1"/>
</dbReference>
<reference evidence="4" key="1">
    <citation type="submission" date="2014-11" db="EMBL/GenBank/DDBJ databases">
        <authorList>
            <person name="Otto D Thomas"/>
            <person name="Naeem Raeece"/>
        </authorList>
    </citation>
    <scope>NUCLEOTIDE SEQUENCE</scope>
</reference>
<evidence type="ECO:0000256" key="1">
    <source>
        <dbReference type="SAM" id="MobiDB-lite"/>
    </source>
</evidence>
<feature type="domain" description="DUF1254" evidence="3">
    <location>
        <begin position="91"/>
        <end position="211"/>
    </location>
</feature>
<dbReference type="Pfam" id="PF06742">
    <property type="entry name" value="DUF1214"/>
    <property type="match status" value="1"/>
</dbReference>
<dbReference type="InterPro" id="IPR037050">
    <property type="entry name" value="DUF1254_sf"/>
</dbReference>
<feature type="domain" description="DUF1214" evidence="2">
    <location>
        <begin position="369"/>
        <end position="476"/>
    </location>
</feature>
<feature type="compositionally biased region" description="Pro residues" evidence="1">
    <location>
        <begin position="1"/>
        <end position="15"/>
    </location>
</feature>
<dbReference type="Gene3D" id="1.10.3360.10">
    <property type="entry name" value="VPA0735-like domain"/>
    <property type="match status" value="1"/>
</dbReference>
<accession>A0A0G4HW96</accession>
<protein>
    <recommendedName>
        <fullName evidence="5">DUF1254 domain-containing protein</fullName>
    </recommendedName>
</protein>
<evidence type="ECO:0000259" key="3">
    <source>
        <dbReference type="Pfam" id="PF06863"/>
    </source>
</evidence>
<dbReference type="PhylomeDB" id="A0A0G4HW96"/>
<dbReference type="AlphaFoldDB" id="A0A0G4HW96"/>